<comment type="caution">
    <text evidence="1">The sequence shown here is derived from an EMBL/GenBank/DDBJ whole genome shotgun (WGS) entry which is preliminary data.</text>
</comment>
<dbReference type="Proteomes" id="UP000580250">
    <property type="component" value="Unassembled WGS sequence"/>
</dbReference>
<name>A0A6V7Y4J6_MELEN</name>
<proteinExistence type="predicted"/>
<dbReference type="AlphaFoldDB" id="A0A6V7Y4J6"/>
<evidence type="ECO:0000313" key="2">
    <source>
        <dbReference type="Proteomes" id="UP000580250"/>
    </source>
</evidence>
<reference evidence="1 2" key="1">
    <citation type="submission" date="2020-08" db="EMBL/GenBank/DDBJ databases">
        <authorList>
            <person name="Koutsovoulos G."/>
            <person name="Danchin GJ E."/>
        </authorList>
    </citation>
    <scope>NUCLEOTIDE SEQUENCE [LARGE SCALE GENOMIC DNA]</scope>
</reference>
<sequence length="143" mass="17356">MPPEFLAEIIHKIESKCEFKKTTTSFVKSLLPFKNEGETEKIENNLRKQTDIVKKDFEEKLDEEMKKTLTKDDEFKRKTWERIMDLATKRLNLKKYLTRMAKETRDFVKILDKNKKKLDKQKLVLKDVKKIEEFRKKVRINFK</sequence>
<accession>A0A6V7Y4J6</accession>
<protein>
    <submittedName>
        <fullName evidence="1">Uncharacterized protein</fullName>
    </submittedName>
</protein>
<gene>
    <name evidence="1" type="ORF">MENT_LOCUS60370</name>
</gene>
<dbReference type="EMBL" id="CAJEWN010003095">
    <property type="protein sequence ID" value="CAD2206492.1"/>
    <property type="molecule type" value="Genomic_DNA"/>
</dbReference>
<evidence type="ECO:0000313" key="1">
    <source>
        <dbReference type="EMBL" id="CAD2206492.1"/>
    </source>
</evidence>
<organism evidence="1 2">
    <name type="scientific">Meloidogyne enterolobii</name>
    <name type="common">Root-knot nematode worm</name>
    <name type="synonym">Meloidogyne mayaguensis</name>
    <dbReference type="NCBI Taxonomy" id="390850"/>
    <lineage>
        <taxon>Eukaryota</taxon>
        <taxon>Metazoa</taxon>
        <taxon>Ecdysozoa</taxon>
        <taxon>Nematoda</taxon>
        <taxon>Chromadorea</taxon>
        <taxon>Rhabditida</taxon>
        <taxon>Tylenchina</taxon>
        <taxon>Tylenchomorpha</taxon>
        <taxon>Tylenchoidea</taxon>
        <taxon>Meloidogynidae</taxon>
        <taxon>Meloidogyninae</taxon>
        <taxon>Meloidogyne</taxon>
    </lineage>
</organism>